<dbReference type="Pfam" id="PF04801">
    <property type="entry name" value="RPC5"/>
    <property type="match status" value="1"/>
</dbReference>
<evidence type="ECO:0000256" key="1">
    <source>
        <dbReference type="SAM" id="Coils"/>
    </source>
</evidence>
<evidence type="ECO:0000313" key="3">
    <source>
        <dbReference type="EMBL" id="CAI3990254.1"/>
    </source>
</evidence>
<keyword evidence="4" id="KW-0240">DNA-directed RNA polymerase</keyword>
<dbReference type="GO" id="GO:0042797">
    <property type="term" value="P:tRNA transcription by RNA polymerase III"/>
    <property type="evidence" value="ECO:0007669"/>
    <property type="project" value="TreeGrafter"/>
</dbReference>
<gene>
    <name evidence="3" type="ORF">C1SCF055_LOCUS17255</name>
</gene>
<dbReference type="OrthoDB" id="340681at2759"/>
<evidence type="ECO:0000313" key="4">
    <source>
        <dbReference type="EMBL" id="CAL4777566.1"/>
    </source>
</evidence>
<dbReference type="GO" id="GO:0005666">
    <property type="term" value="C:RNA polymerase III complex"/>
    <property type="evidence" value="ECO:0007669"/>
    <property type="project" value="TreeGrafter"/>
</dbReference>
<dbReference type="Proteomes" id="UP001152797">
    <property type="component" value="Unassembled WGS sequence"/>
</dbReference>
<feature type="compositionally biased region" description="Basic and acidic residues" evidence="2">
    <location>
        <begin position="583"/>
        <end position="594"/>
    </location>
</feature>
<dbReference type="EMBL" id="CAMXCT030001452">
    <property type="protein sequence ID" value="CAL4777566.1"/>
    <property type="molecule type" value="Genomic_DNA"/>
</dbReference>
<evidence type="ECO:0000313" key="5">
    <source>
        <dbReference type="Proteomes" id="UP001152797"/>
    </source>
</evidence>
<sequence length="763" mass="85859">MASGLAGKVRRSTESDEFDLSGYDQARCNELAKACFGEPFPLKEMVRISFVVGGGKLVRQKYSDDLPKFMVNALGAIGFQEDNSATVEAGSAGKFKYHHDTNKNLKFVHVFPKIAEAPAPEQQADEGLAGPRVLKTPEELLLESEEADFTRFLQTHLVTYAQKRKALELLKQRIAVLEEIELKLSRLERLSDEEQELFEGIGSEDLRQKVKQVNLELQAMVEANRLSSAEKSDCLEELESKMAQVQEEIAKAEAEGKAKKVQALAKPLEVLKSTHLQVKAADPVSLPPLKNGDKIRQLRQKLGELERLEKATKTKGHASIDELKRLGERPELEEAALELERRARGWLESDEVFEQRLEANLRVGRAAPRGAGGYNVVSGGIPSLAYRFTPASRSGRLRRCTAALDSPRKKRSQIDLKNGRSGGGMRVDVAMETLDDDEKTDEDEVLHECDVYLNRMYDPPDFVGDMYLLQYPLRPSYRPYGDQGYLDRVELKPKSRRLRFVYKLNQNEHYAEEDVHDEKYEQRHTLSSTVVANPACSYAIGVIRQGRLTLTPVRAVNQLRPDFEDFEKLCKQIASTPGLSDVGDAKGDEKKGDANSESGGEEPSEMIDFNPVRVEYHAKGEKEVIAQPDVGDVWKRLDFFDQTSPEASDIYLQHIVFAANEASEAEKQGLTSQDPKLQDLDLDGDHISYVRGLCGQAETRNKLRLLRQKAHQAQNSGLHLGFLVGGLGADWDKLEIQYMTQLLIDIYSYIKNNEYRYLLTIQD</sequence>
<organism evidence="3">
    <name type="scientific">Cladocopium goreaui</name>
    <dbReference type="NCBI Taxonomy" id="2562237"/>
    <lineage>
        <taxon>Eukaryota</taxon>
        <taxon>Sar</taxon>
        <taxon>Alveolata</taxon>
        <taxon>Dinophyceae</taxon>
        <taxon>Suessiales</taxon>
        <taxon>Symbiodiniaceae</taxon>
        <taxon>Cladocopium</taxon>
    </lineage>
</organism>
<dbReference type="PANTHER" id="PTHR12069:SF0">
    <property type="entry name" value="DNA-DIRECTED RNA POLYMERASE III SUBUNIT RPC5"/>
    <property type="match status" value="1"/>
</dbReference>
<keyword evidence="5" id="KW-1185">Reference proteome</keyword>
<dbReference type="AlphaFoldDB" id="A0A9P1CEE6"/>
<proteinExistence type="predicted"/>
<dbReference type="PANTHER" id="PTHR12069">
    <property type="entry name" value="DNA-DIRECTED RNA POLYMERASES III 80 KDA POLYPEPTIDE RNA POLYMERASE III SUBUNIT 5"/>
    <property type="match status" value="1"/>
</dbReference>
<protein>
    <submittedName>
        <fullName evidence="4">DNA-directed RNA polymerase III subunit RPC5 (RNA polymerase III subunit 5) (RNA polymerase III subunit C5) (Sex-lethal interactor homolog) (Sxl interactor)</fullName>
    </submittedName>
</protein>
<keyword evidence="4" id="KW-0804">Transcription</keyword>
<evidence type="ECO:0000256" key="2">
    <source>
        <dbReference type="SAM" id="MobiDB-lite"/>
    </source>
</evidence>
<feature type="region of interest" description="Disordered" evidence="2">
    <location>
        <begin position="577"/>
        <end position="606"/>
    </location>
</feature>
<reference evidence="4 5" key="2">
    <citation type="submission" date="2024-05" db="EMBL/GenBank/DDBJ databases">
        <authorList>
            <person name="Chen Y."/>
            <person name="Shah S."/>
            <person name="Dougan E. K."/>
            <person name="Thang M."/>
            <person name="Chan C."/>
        </authorList>
    </citation>
    <scope>NUCLEOTIDE SEQUENCE [LARGE SCALE GENOMIC DNA]</scope>
</reference>
<name>A0A9P1CEE6_9DINO</name>
<feature type="coiled-coil region" evidence="1">
    <location>
        <begin position="160"/>
        <end position="262"/>
    </location>
</feature>
<dbReference type="InterPro" id="IPR006886">
    <property type="entry name" value="RNA_pol_III_Rpc5"/>
</dbReference>
<dbReference type="EMBL" id="CAMXCT020001452">
    <property type="protein sequence ID" value="CAL1143629.1"/>
    <property type="molecule type" value="Genomic_DNA"/>
</dbReference>
<dbReference type="EMBL" id="CAMXCT010001452">
    <property type="protein sequence ID" value="CAI3990254.1"/>
    <property type="molecule type" value="Genomic_DNA"/>
</dbReference>
<accession>A0A9P1CEE6</accession>
<comment type="caution">
    <text evidence="3">The sequence shown here is derived from an EMBL/GenBank/DDBJ whole genome shotgun (WGS) entry which is preliminary data.</text>
</comment>
<keyword evidence="1" id="KW-0175">Coiled coil</keyword>
<reference evidence="3" key="1">
    <citation type="submission" date="2022-10" db="EMBL/GenBank/DDBJ databases">
        <authorList>
            <person name="Chen Y."/>
            <person name="Dougan E. K."/>
            <person name="Chan C."/>
            <person name="Rhodes N."/>
            <person name="Thang M."/>
        </authorList>
    </citation>
    <scope>NUCLEOTIDE SEQUENCE</scope>
</reference>